<evidence type="ECO:0000313" key="5">
    <source>
        <dbReference type="EMBL" id="KIE45211.1"/>
    </source>
</evidence>
<sequence>MKIIKKNGRVEKFEVNKIKGTVSKASDDVKQPLTEGDLISLCRAIESKLKSMNRELTSSYEVFGLIIIILKQEGFSKVADGYCKGAY</sequence>
<organism evidence="5 6">
    <name type="scientific">Clostridium argentinense CDC 2741</name>
    <dbReference type="NCBI Taxonomy" id="1418104"/>
    <lineage>
        <taxon>Bacteria</taxon>
        <taxon>Bacillati</taxon>
        <taxon>Bacillota</taxon>
        <taxon>Clostridia</taxon>
        <taxon>Eubacteriales</taxon>
        <taxon>Clostridiaceae</taxon>
        <taxon>Clostridium</taxon>
    </lineage>
</organism>
<name>A0A0C1R3Y6_9CLOT</name>
<feature type="domain" description="ATP-cone" evidence="4">
    <location>
        <begin position="1"/>
        <end position="87"/>
    </location>
</feature>
<dbReference type="RefSeq" id="WP_039636672.1">
    <property type="nucleotide sequence ID" value="NZ_AYSO01000020.1"/>
</dbReference>
<evidence type="ECO:0000256" key="3">
    <source>
        <dbReference type="PROSITE-ProRule" id="PRU00492"/>
    </source>
</evidence>
<proteinExistence type="predicted"/>
<accession>A0A0C1R3Y6</accession>
<dbReference type="STRING" id="29341.RSJ17_06140"/>
<keyword evidence="2 3" id="KW-0067">ATP-binding</keyword>
<evidence type="ECO:0000259" key="4">
    <source>
        <dbReference type="PROSITE" id="PS51161"/>
    </source>
</evidence>
<evidence type="ECO:0000256" key="1">
    <source>
        <dbReference type="ARBA" id="ARBA00022741"/>
    </source>
</evidence>
<protein>
    <submittedName>
        <fullName evidence="5">ATP cone domain protein</fullName>
    </submittedName>
</protein>
<dbReference type="Pfam" id="PF03477">
    <property type="entry name" value="ATP-cone"/>
    <property type="match status" value="1"/>
</dbReference>
<reference evidence="5 6" key="1">
    <citation type="journal article" date="2015" name="Infect. Genet. Evol.">
        <title>Genomic sequences of six botulinum neurotoxin-producing strains representing three clostridial species illustrate the mobility and diversity of botulinum neurotoxin genes.</title>
        <authorList>
            <person name="Smith T.J."/>
            <person name="Hill K.K."/>
            <person name="Xie G."/>
            <person name="Foley B.T."/>
            <person name="Williamson C.H."/>
            <person name="Foster J.T."/>
            <person name="Johnson S.L."/>
            <person name="Chertkov O."/>
            <person name="Teshima H."/>
            <person name="Gibbons H.S."/>
            <person name="Johnsky L.A."/>
            <person name="Karavis M.A."/>
            <person name="Smith L.A."/>
        </authorList>
    </citation>
    <scope>NUCLEOTIDE SEQUENCE [LARGE SCALE GENOMIC DNA]</scope>
    <source>
        <strain evidence="5 6">CDC 2741</strain>
    </source>
</reference>
<dbReference type="OrthoDB" id="1955101at2"/>
<keyword evidence="6" id="KW-1185">Reference proteome</keyword>
<dbReference type="AlphaFoldDB" id="A0A0C1R3Y6"/>
<dbReference type="Proteomes" id="UP000031366">
    <property type="component" value="Unassembled WGS sequence"/>
</dbReference>
<gene>
    <name evidence="5" type="ORF">U732_668</name>
</gene>
<evidence type="ECO:0000256" key="2">
    <source>
        <dbReference type="ARBA" id="ARBA00022840"/>
    </source>
</evidence>
<evidence type="ECO:0000313" key="6">
    <source>
        <dbReference type="Proteomes" id="UP000031366"/>
    </source>
</evidence>
<dbReference type="PROSITE" id="PS51161">
    <property type="entry name" value="ATP_CONE"/>
    <property type="match status" value="1"/>
</dbReference>
<keyword evidence="1 3" id="KW-0547">Nucleotide-binding</keyword>
<dbReference type="GO" id="GO:0005524">
    <property type="term" value="F:ATP binding"/>
    <property type="evidence" value="ECO:0007669"/>
    <property type="project" value="UniProtKB-UniRule"/>
</dbReference>
<comment type="caution">
    <text evidence="5">The sequence shown here is derived from an EMBL/GenBank/DDBJ whole genome shotgun (WGS) entry which is preliminary data.</text>
</comment>
<dbReference type="InterPro" id="IPR005144">
    <property type="entry name" value="ATP-cone_dom"/>
</dbReference>
<dbReference type="EMBL" id="AYSO01000020">
    <property type="protein sequence ID" value="KIE45211.1"/>
    <property type="molecule type" value="Genomic_DNA"/>
</dbReference>